<dbReference type="InterPro" id="IPR025886">
    <property type="entry name" value="PP2-like"/>
</dbReference>
<dbReference type="OrthoDB" id="2107747at2759"/>
<comment type="caution">
    <text evidence="2">The sequence shown here is derived from an EMBL/GenBank/DDBJ whole genome shotgun (WGS) entry which is preliminary data.</text>
</comment>
<proteinExistence type="predicted"/>
<evidence type="ECO:0000256" key="1">
    <source>
        <dbReference type="SAM" id="MobiDB-lite"/>
    </source>
</evidence>
<evidence type="ECO:0000313" key="2">
    <source>
        <dbReference type="EMBL" id="KAA0043228.1"/>
    </source>
</evidence>
<protein>
    <submittedName>
        <fullName evidence="2">Protein PHLOEM PROTEIN 2-LIKE A9-like</fullName>
    </submittedName>
</protein>
<sequence length="146" mass="16317">MTRTPGRGKLPEKESIHDNGSIKKDLVPGKTYKASFGVSLSPDAFGWDDCSVYIMAKIGKKGHFHLKKMNLTTIPTTSTDVKISFIPTPGDDLIVQVPLTQPDDDLNLYFGLYEVWTNRWKGGLRIHYALVEMVIHNDTAIPITTQ</sequence>
<evidence type="ECO:0000313" key="3">
    <source>
        <dbReference type="Proteomes" id="UP000321393"/>
    </source>
</evidence>
<organism evidence="2 3">
    <name type="scientific">Cucumis melo var. makuwa</name>
    <name type="common">Oriental melon</name>
    <dbReference type="NCBI Taxonomy" id="1194695"/>
    <lineage>
        <taxon>Eukaryota</taxon>
        <taxon>Viridiplantae</taxon>
        <taxon>Streptophyta</taxon>
        <taxon>Embryophyta</taxon>
        <taxon>Tracheophyta</taxon>
        <taxon>Spermatophyta</taxon>
        <taxon>Magnoliopsida</taxon>
        <taxon>eudicotyledons</taxon>
        <taxon>Gunneridae</taxon>
        <taxon>Pentapetalae</taxon>
        <taxon>rosids</taxon>
        <taxon>fabids</taxon>
        <taxon>Cucurbitales</taxon>
        <taxon>Cucurbitaceae</taxon>
        <taxon>Benincaseae</taxon>
        <taxon>Cucumis</taxon>
    </lineage>
</organism>
<gene>
    <name evidence="2" type="ORF">E6C27_scaffold110G001090</name>
</gene>
<dbReference type="Pfam" id="PF14299">
    <property type="entry name" value="PP2"/>
    <property type="match status" value="1"/>
</dbReference>
<accession>A0A5A7TK97</accession>
<dbReference type="AlphaFoldDB" id="A0A5A7TK97"/>
<reference evidence="2 3" key="1">
    <citation type="submission" date="2019-08" db="EMBL/GenBank/DDBJ databases">
        <title>Draft genome sequences of two oriental melons (Cucumis melo L. var makuwa).</title>
        <authorList>
            <person name="Kwon S.-Y."/>
        </authorList>
    </citation>
    <scope>NUCLEOTIDE SEQUENCE [LARGE SCALE GENOMIC DNA]</scope>
    <source>
        <strain evidence="3">cv. SW 3</strain>
        <tissue evidence="2">Leaf</tissue>
    </source>
</reference>
<feature type="compositionally biased region" description="Basic and acidic residues" evidence="1">
    <location>
        <begin position="9"/>
        <end position="22"/>
    </location>
</feature>
<dbReference type="Proteomes" id="UP000321393">
    <property type="component" value="Unassembled WGS sequence"/>
</dbReference>
<dbReference type="EMBL" id="SSTE01015327">
    <property type="protein sequence ID" value="KAA0043228.1"/>
    <property type="molecule type" value="Genomic_DNA"/>
</dbReference>
<feature type="region of interest" description="Disordered" evidence="1">
    <location>
        <begin position="1"/>
        <end position="22"/>
    </location>
</feature>
<name>A0A5A7TK97_CUCMM</name>